<dbReference type="PANTHER" id="PTHR43686:SF1">
    <property type="entry name" value="AMINOTRAN_5 DOMAIN-CONTAINING PROTEIN"/>
    <property type="match status" value="1"/>
</dbReference>
<organism evidence="4 5">
    <name type="scientific">Faecalibacterium prausnitzii</name>
    <dbReference type="NCBI Taxonomy" id="853"/>
    <lineage>
        <taxon>Bacteria</taxon>
        <taxon>Bacillati</taxon>
        <taxon>Bacillota</taxon>
        <taxon>Clostridia</taxon>
        <taxon>Eubacteriales</taxon>
        <taxon>Oscillospiraceae</taxon>
        <taxon>Faecalibacterium</taxon>
    </lineage>
</organism>
<protein>
    <submittedName>
        <fullName evidence="4">tRNA 2-thiocytidine(32) synthetase TtcA</fullName>
    </submittedName>
</protein>
<dbReference type="RefSeq" id="WP_098923468.1">
    <property type="nucleotide sequence ID" value="NZ_CP023819.1"/>
</dbReference>
<dbReference type="GO" id="GO:0008033">
    <property type="term" value="P:tRNA processing"/>
    <property type="evidence" value="ECO:0007669"/>
    <property type="project" value="InterPro"/>
</dbReference>
<dbReference type="InterPro" id="IPR014729">
    <property type="entry name" value="Rossmann-like_a/b/a_fold"/>
</dbReference>
<feature type="domain" description="tRNA(Ile)-lysidine/2-thiocytidine synthase N-terminal" evidence="3">
    <location>
        <begin position="29"/>
        <end position="196"/>
    </location>
</feature>
<dbReference type="AlphaFoldDB" id="A0A291T9X7"/>
<evidence type="ECO:0000256" key="1">
    <source>
        <dbReference type="ARBA" id="ARBA00022679"/>
    </source>
</evidence>
<keyword evidence="1" id="KW-0808">Transferase</keyword>
<reference evidence="4 5" key="1">
    <citation type="submission" date="2017-10" db="EMBL/GenBank/DDBJ databases">
        <title>Complete Genome Sequence of Faecalibacterium prausnitzii isolated from the gut of healthy adult Indian.</title>
        <authorList>
            <person name="Bag S."/>
            <person name="Ghosh T.S."/>
            <person name="Das B."/>
        </authorList>
    </citation>
    <scope>NUCLEOTIDE SEQUENCE [LARGE SCALE GENOMIC DNA]</scope>
    <source>
        <strain evidence="4 5">Indica</strain>
    </source>
</reference>
<feature type="compositionally biased region" description="Basic and acidic residues" evidence="2">
    <location>
        <begin position="257"/>
        <end position="266"/>
    </location>
</feature>
<evidence type="ECO:0000313" key="4">
    <source>
        <dbReference type="EMBL" id="ATL89926.1"/>
    </source>
</evidence>
<dbReference type="InterPro" id="IPR011063">
    <property type="entry name" value="TilS/TtcA_N"/>
</dbReference>
<dbReference type="Proteomes" id="UP000223709">
    <property type="component" value="Chromosome"/>
</dbReference>
<gene>
    <name evidence="4" type="ORF">CRH10_06280</name>
</gene>
<dbReference type="SUPFAM" id="SSF52402">
    <property type="entry name" value="Adenine nucleotide alpha hydrolases-like"/>
    <property type="match status" value="1"/>
</dbReference>
<dbReference type="PANTHER" id="PTHR43686">
    <property type="entry name" value="SULFURTRANSFERASE-RELATED"/>
    <property type="match status" value="1"/>
</dbReference>
<dbReference type="GO" id="GO:0016740">
    <property type="term" value="F:transferase activity"/>
    <property type="evidence" value="ECO:0007669"/>
    <property type="project" value="UniProtKB-KW"/>
</dbReference>
<evidence type="ECO:0000256" key="2">
    <source>
        <dbReference type="SAM" id="MobiDB-lite"/>
    </source>
</evidence>
<dbReference type="CDD" id="cd24138">
    <property type="entry name" value="TtcA-like"/>
    <property type="match status" value="1"/>
</dbReference>
<dbReference type="Gene3D" id="3.40.50.620">
    <property type="entry name" value="HUPs"/>
    <property type="match status" value="1"/>
</dbReference>
<sequence length="266" mass="30024">MSDPHAMQRLCGLMRKAVQDYEMISPGDKIMVGVSGGKDSVALTIGLAQLRRYLGFDYEVVAVTLDPQFDHQAVDYSPLAALFARYGVPYEVRRTEIGPIVFEYRQEKNPCSLCARLRRGALHTAAQEFGCNKVALGHHLDDAVETFYMNLWREGRIGCFSPVTQLDRRGLTLIRPMLLATEHEVRCAVKEEDFPIVKSRCPADGVTVREQTKDFVRERCRTDHAFRQKTLHALQESGIDGWRPVHTGRTSNPSPKEGMHHADAEL</sequence>
<dbReference type="PIRSF" id="PIRSF004976">
    <property type="entry name" value="ATPase_YdaO"/>
    <property type="match status" value="1"/>
</dbReference>
<dbReference type="InterPro" id="IPR035107">
    <property type="entry name" value="tRNA_thiolation_TtcA_Ctu1"/>
</dbReference>
<feature type="region of interest" description="Disordered" evidence="2">
    <location>
        <begin position="237"/>
        <end position="266"/>
    </location>
</feature>
<proteinExistence type="predicted"/>
<dbReference type="EMBL" id="CP023819">
    <property type="protein sequence ID" value="ATL89926.1"/>
    <property type="molecule type" value="Genomic_DNA"/>
</dbReference>
<evidence type="ECO:0000313" key="5">
    <source>
        <dbReference type="Proteomes" id="UP000223709"/>
    </source>
</evidence>
<dbReference type="Pfam" id="PF01171">
    <property type="entry name" value="ATP_bind_3"/>
    <property type="match status" value="1"/>
</dbReference>
<evidence type="ECO:0000259" key="3">
    <source>
        <dbReference type="Pfam" id="PF01171"/>
    </source>
</evidence>
<accession>A0A291T9X7</accession>
<name>A0A291T9X7_9FIRM</name>